<evidence type="ECO:0000256" key="2">
    <source>
        <dbReference type="ARBA" id="ARBA00022475"/>
    </source>
</evidence>
<dbReference type="PANTHER" id="PTHR30619">
    <property type="entry name" value="DNA INTERNALIZATION/COMPETENCE PROTEIN COMEC/REC2"/>
    <property type="match status" value="1"/>
</dbReference>
<comment type="subcellular location">
    <subcellularLocation>
        <location evidence="1">Cell membrane</location>
        <topology evidence="1">Multi-pass membrane protein</topology>
    </subcellularLocation>
</comment>
<dbReference type="InterPro" id="IPR052159">
    <property type="entry name" value="Competence_DNA_uptake"/>
</dbReference>
<dbReference type="EMBL" id="SDWY01000001">
    <property type="protein sequence ID" value="MDN6899711.1"/>
    <property type="molecule type" value="Genomic_DNA"/>
</dbReference>
<protein>
    <submittedName>
        <fullName evidence="8">DNA internalization-related competence protein ComEC/Rec2</fullName>
    </submittedName>
</protein>
<evidence type="ECO:0000256" key="1">
    <source>
        <dbReference type="ARBA" id="ARBA00004651"/>
    </source>
</evidence>
<feature type="transmembrane region" description="Helical" evidence="6">
    <location>
        <begin position="12"/>
        <end position="40"/>
    </location>
</feature>
<sequence length="764" mass="86804">MFALTKFAQNNYFCLGLLIAALTATYFRFSLLTVCLFLFAFVRVILCYSRKIIFASVFLVILFLLRFYCFQTSLQQQTLPNQQDAQIKVRLYADEIIVNGDQLKAKAFDLTHKHKIVLYVKIKSAAEKLFWENNRENLICLVNGDVGKPQRATNFFQFDVRDYFSTQSITNQLSQSSFERVSKWRPKNIFNIINERIHFFRKALIDYLNVMPSPLSEYARSLFIGDLDNDFYQQYPGVTDLGLIHLFSISGFQVSYFFIFLRKLFKQIHLRKEHALILIAATMPLFFVFSGAVQSLLRPVIAAELMAVGGLFHLRVSKEIIWSGSLLIGIGLSPMILFSIGGQLSYLLSFSLLFIGHLKKFQQGLLMSLVSMPIVLGAKFTWHLLSTPANFFAIPIFGIVIMPLIAIAACLQRFLPIVTNTINYLIQLFAELIEWISQLPGKIVFGKLDDWLIVPLVILILLAFDERKKLRKISTTLAAIILISSFLWIHLPKNGEFSAFDIGQGDALLLRTPGNQQTVLIDTGGKVVLPKQGWQQSVAVSNQAKSIIVNYLQAKGIGHVDFLVLSHGDMDHIGNAKYLFAQMRVDRLLIPAGMLQTHAFKKEILPYLNKTQVIEVTADTKINRFPFQIVHPFTSGQAENEDSIALFTKIGGLTVFTAGDLPKEGESAIQKRYPQLKVDLIKFGHHGSNTSSDKRVLQDWQVRFGIISAGRHNRYGHPKSDMQKTISDLHIQSFNTQTNGMTRFVYTDKKSYFQTFTKDFDDTE</sequence>
<dbReference type="GO" id="GO:0005886">
    <property type="term" value="C:plasma membrane"/>
    <property type="evidence" value="ECO:0007669"/>
    <property type="project" value="UniProtKB-SubCell"/>
</dbReference>
<evidence type="ECO:0000256" key="5">
    <source>
        <dbReference type="ARBA" id="ARBA00023136"/>
    </source>
</evidence>
<dbReference type="SMART" id="SM00849">
    <property type="entry name" value="Lactamase_B"/>
    <property type="match status" value="1"/>
</dbReference>
<feature type="transmembrane region" description="Helical" evidence="6">
    <location>
        <begin position="52"/>
        <end position="68"/>
    </location>
</feature>
<organism evidence="8 9">
    <name type="scientific">Oenococcus sicerae</name>
    <dbReference type="NCBI Taxonomy" id="2203724"/>
    <lineage>
        <taxon>Bacteria</taxon>
        <taxon>Bacillati</taxon>
        <taxon>Bacillota</taxon>
        <taxon>Bacilli</taxon>
        <taxon>Lactobacillales</taxon>
        <taxon>Lactobacillaceae</taxon>
        <taxon>Oenococcus</taxon>
    </lineage>
</organism>
<dbReference type="InterPro" id="IPR001279">
    <property type="entry name" value="Metallo-B-lactamas"/>
</dbReference>
<feature type="transmembrane region" description="Helical" evidence="6">
    <location>
        <begin position="391"/>
        <end position="411"/>
    </location>
</feature>
<keyword evidence="5 6" id="KW-0472">Membrane</keyword>
<keyword evidence="4 6" id="KW-1133">Transmembrane helix</keyword>
<accession>A0AAJ1RD04</accession>
<dbReference type="InterPro" id="IPR004477">
    <property type="entry name" value="ComEC_N"/>
</dbReference>
<dbReference type="InterPro" id="IPR036866">
    <property type="entry name" value="RibonucZ/Hydroxyglut_hydro"/>
</dbReference>
<dbReference type="NCBIfam" id="TIGR00360">
    <property type="entry name" value="ComEC_N-term"/>
    <property type="match status" value="1"/>
</dbReference>
<feature type="transmembrane region" description="Helical" evidence="6">
    <location>
        <begin position="473"/>
        <end position="491"/>
    </location>
</feature>
<dbReference type="PANTHER" id="PTHR30619:SF7">
    <property type="entry name" value="BETA-LACTAMASE DOMAIN PROTEIN"/>
    <property type="match status" value="1"/>
</dbReference>
<dbReference type="NCBIfam" id="TIGR00361">
    <property type="entry name" value="ComEC_Rec2"/>
    <property type="match status" value="1"/>
</dbReference>
<evidence type="ECO:0000256" key="6">
    <source>
        <dbReference type="SAM" id="Phobius"/>
    </source>
</evidence>
<comment type="caution">
    <text evidence="8">The sequence shown here is derived from an EMBL/GenBank/DDBJ whole genome shotgun (WGS) entry which is preliminary data.</text>
</comment>
<evidence type="ECO:0000313" key="9">
    <source>
        <dbReference type="Proteomes" id="UP001167919"/>
    </source>
</evidence>
<proteinExistence type="predicted"/>
<evidence type="ECO:0000256" key="3">
    <source>
        <dbReference type="ARBA" id="ARBA00022692"/>
    </source>
</evidence>
<dbReference type="Gene3D" id="3.60.15.10">
    <property type="entry name" value="Ribonuclease Z/Hydroxyacylglutathione hydrolase-like"/>
    <property type="match status" value="1"/>
</dbReference>
<name>A0AAJ1RD04_9LACO</name>
<dbReference type="InterPro" id="IPR004797">
    <property type="entry name" value="Competence_ComEC/Rec2"/>
</dbReference>
<dbReference type="GO" id="GO:0030420">
    <property type="term" value="P:establishment of competence for transformation"/>
    <property type="evidence" value="ECO:0007669"/>
    <property type="project" value="InterPro"/>
</dbReference>
<dbReference type="InterPro" id="IPR035681">
    <property type="entry name" value="ComA-like_MBL"/>
</dbReference>
<dbReference type="AlphaFoldDB" id="A0AAJ1RD04"/>
<dbReference type="Pfam" id="PF03772">
    <property type="entry name" value="Competence"/>
    <property type="match status" value="1"/>
</dbReference>
<feature type="transmembrane region" description="Helical" evidence="6">
    <location>
        <begin position="243"/>
        <end position="262"/>
    </location>
</feature>
<feature type="domain" description="Metallo-beta-lactamase" evidence="7">
    <location>
        <begin position="504"/>
        <end position="711"/>
    </location>
</feature>
<gene>
    <name evidence="8" type="ORF">EVC35_01650</name>
</gene>
<keyword evidence="3 6" id="KW-0812">Transmembrane</keyword>
<dbReference type="Proteomes" id="UP001167919">
    <property type="component" value="Unassembled WGS sequence"/>
</dbReference>
<evidence type="ECO:0000259" key="7">
    <source>
        <dbReference type="SMART" id="SM00849"/>
    </source>
</evidence>
<dbReference type="SUPFAM" id="SSF56281">
    <property type="entry name" value="Metallo-hydrolase/oxidoreductase"/>
    <property type="match status" value="1"/>
</dbReference>
<keyword evidence="2" id="KW-1003">Cell membrane</keyword>
<feature type="transmembrane region" description="Helical" evidence="6">
    <location>
        <begin position="274"/>
        <end position="297"/>
    </location>
</feature>
<dbReference type="Pfam" id="PF00753">
    <property type="entry name" value="Lactamase_B"/>
    <property type="match status" value="1"/>
</dbReference>
<feature type="transmembrane region" description="Helical" evidence="6">
    <location>
        <begin position="320"/>
        <end position="353"/>
    </location>
</feature>
<evidence type="ECO:0000256" key="4">
    <source>
        <dbReference type="ARBA" id="ARBA00022989"/>
    </source>
</evidence>
<dbReference type="CDD" id="cd07731">
    <property type="entry name" value="ComA-like_MBL-fold"/>
    <property type="match status" value="1"/>
</dbReference>
<reference evidence="8" key="1">
    <citation type="submission" date="2019-01" db="EMBL/GenBank/DDBJ databases">
        <title>Oenococcus sicerae UCMA17102.</title>
        <authorList>
            <person name="Cousin F.J."/>
            <person name="Le Guellec R."/>
            <person name="Cretenet M."/>
        </authorList>
    </citation>
    <scope>NUCLEOTIDE SEQUENCE</scope>
    <source>
        <strain evidence="8">UCMA17102</strain>
    </source>
</reference>
<evidence type="ECO:0000313" key="8">
    <source>
        <dbReference type="EMBL" id="MDN6899711.1"/>
    </source>
</evidence>